<dbReference type="SMART" id="SM00271">
    <property type="entry name" value="DnaJ"/>
    <property type="match status" value="1"/>
</dbReference>
<gene>
    <name evidence="2" type="ORF">GSOID_T00001157001</name>
</gene>
<evidence type="ECO:0000259" key="1">
    <source>
        <dbReference type="PROSITE" id="PS50076"/>
    </source>
</evidence>
<sequence length="251" mass="29133">MLRQFQRLLKPVQVRSLVAVQPHEILKINKTATLKEITFAYMALAKVHHPDYGGDPEEFRIVNHAYRAMKTKFAQGLEIADAKTSPYSVDADFYILGRDETEWEAKTNKILNLFREHLVLSRGSGQAGRDEFADFELKLLQAPHLTDGFTSFYCFYLHSISVNKKLQLTTLKLLDFAIGKVFYVHLEDKLCKNYRYYILEEDDFIEVTLDGLSKPIYVGHDIPIDYQNIEQSKHPLVADIVDEIYYFLDDE</sequence>
<dbReference type="PROSITE" id="PS50076">
    <property type="entry name" value="DNAJ_2"/>
    <property type="match status" value="1"/>
</dbReference>
<organism evidence="2 3">
    <name type="scientific">Oikopleura dioica</name>
    <name type="common">Tunicate</name>
    <dbReference type="NCBI Taxonomy" id="34765"/>
    <lineage>
        <taxon>Eukaryota</taxon>
        <taxon>Metazoa</taxon>
        <taxon>Chordata</taxon>
        <taxon>Tunicata</taxon>
        <taxon>Appendicularia</taxon>
        <taxon>Copelata</taxon>
        <taxon>Oikopleuridae</taxon>
        <taxon>Oikopleura</taxon>
    </lineage>
</organism>
<dbReference type="OrthoDB" id="10067602at2759"/>
<accession>E4X442</accession>
<dbReference type="InParanoid" id="E4X442"/>
<evidence type="ECO:0000313" key="2">
    <source>
        <dbReference type="EMBL" id="CBY23831.1"/>
    </source>
</evidence>
<dbReference type="Proteomes" id="UP000001307">
    <property type="component" value="Unassembled WGS sequence"/>
</dbReference>
<dbReference type="InterPro" id="IPR001623">
    <property type="entry name" value="DnaJ_domain"/>
</dbReference>
<protein>
    <recommendedName>
        <fullName evidence="1">J domain-containing protein</fullName>
    </recommendedName>
</protein>
<proteinExistence type="predicted"/>
<keyword evidence="3" id="KW-1185">Reference proteome</keyword>
<dbReference type="SUPFAM" id="SSF46565">
    <property type="entry name" value="Chaperone J-domain"/>
    <property type="match status" value="1"/>
</dbReference>
<reference evidence="2 3" key="1">
    <citation type="journal article" date="2010" name="Science">
        <title>Plasticity of animal genome architecture unmasked by rapid evolution of a pelagic tunicate.</title>
        <authorList>
            <person name="Denoeud F."/>
            <person name="Henriet S."/>
            <person name="Mungpakdee S."/>
            <person name="Aury J.M."/>
            <person name="Da Silva C."/>
            <person name="Brinkmann H."/>
            <person name="Mikhaleva J."/>
            <person name="Olsen L.C."/>
            <person name="Jubin C."/>
            <person name="Canestro C."/>
            <person name="Bouquet J.M."/>
            <person name="Danks G."/>
            <person name="Poulain J."/>
            <person name="Campsteijn C."/>
            <person name="Adamski M."/>
            <person name="Cross I."/>
            <person name="Yadetie F."/>
            <person name="Muffato M."/>
            <person name="Louis A."/>
            <person name="Butcher S."/>
            <person name="Tsagkogeorga G."/>
            <person name="Konrad A."/>
            <person name="Singh S."/>
            <person name="Jensen M.F."/>
            <person name="Cong E.H."/>
            <person name="Eikeseth-Otteraa H."/>
            <person name="Noel B."/>
            <person name="Anthouard V."/>
            <person name="Porcel B.M."/>
            <person name="Kachouri-Lafond R."/>
            <person name="Nishino A."/>
            <person name="Ugolini M."/>
            <person name="Chourrout P."/>
            <person name="Nishida H."/>
            <person name="Aasland R."/>
            <person name="Huzurbazar S."/>
            <person name="Westhof E."/>
            <person name="Delsuc F."/>
            <person name="Lehrach H."/>
            <person name="Reinhardt R."/>
            <person name="Weissenbach J."/>
            <person name="Roy S.W."/>
            <person name="Artiguenave F."/>
            <person name="Postlethwait J.H."/>
            <person name="Manak J.R."/>
            <person name="Thompson E.M."/>
            <person name="Jaillon O."/>
            <person name="Du Pasquier L."/>
            <person name="Boudinot P."/>
            <person name="Liberles D.A."/>
            <person name="Volff J.N."/>
            <person name="Philippe H."/>
            <person name="Lenhard B."/>
            <person name="Roest Crollius H."/>
            <person name="Wincker P."/>
            <person name="Chourrout D."/>
        </authorList>
    </citation>
    <scope>NUCLEOTIDE SEQUENCE [LARGE SCALE GENOMIC DNA]</scope>
</reference>
<feature type="domain" description="J" evidence="1">
    <location>
        <begin position="21"/>
        <end position="74"/>
    </location>
</feature>
<dbReference type="Pfam" id="PF00226">
    <property type="entry name" value="DnaJ"/>
    <property type="match status" value="1"/>
</dbReference>
<name>E4X442_OIKDI</name>
<dbReference type="CDD" id="cd06257">
    <property type="entry name" value="DnaJ"/>
    <property type="match status" value="1"/>
</dbReference>
<dbReference type="Gene3D" id="1.10.287.110">
    <property type="entry name" value="DnaJ domain"/>
    <property type="match status" value="1"/>
</dbReference>
<dbReference type="AlphaFoldDB" id="E4X442"/>
<evidence type="ECO:0000313" key="3">
    <source>
        <dbReference type="Proteomes" id="UP000001307"/>
    </source>
</evidence>
<dbReference type="InterPro" id="IPR036869">
    <property type="entry name" value="J_dom_sf"/>
</dbReference>
<dbReference type="EMBL" id="FN653024">
    <property type="protein sequence ID" value="CBY23831.1"/>
    <property type="molecule type" value="Genomic_DNA"/>
</dbReference>